<dbReference type="SUPFAM" id="SSF53448">
    <property type="entry name" value="Nucleotide-diphospho-sugar transferases"/>
    <property type="match status" value="1"/>
</dbReference>
<dbReference type="PANTHER" id="PTHR43646">
    <property type="entry name" value="GLYCOSYLTRANSFERASE"/>
    <property type="match status" value="1"/>
</dbReference>
<keyword evidence="1" id="KW-0812">Transmembrane</keyword>
<keyword evidence="1" id="KW-0472">Membrane</keyword>
<proteinExistence type="predicted"/>
<feature type="transmembrane region" description="Helical" evidence="1">
    <location>
        <begin position="6"/>
        <end position="30"/>
    </location>
</feature>
<dbReference type="InterPro" id="IPR029044">
    <property type="entry name" value="Nucleotide-diphossugar_trans"/>
</dbReference>
<evidence type="ECO:0000313" key="4">
    <source>
        <dbReference type="Proteomes" id="UP000005824"/>
    </source>
</evidence>
<gene>
    <name evidence="3" type="ORF">CfE428DRAFT_1578</name>
</gene>
<feature type="transmembrane region" description="Helical" evidence="1">
    <location>
        <begin position="301"/>
        <end position="323"/>
    </location>
</feature>
<dbReference type="CDD" id="cd00761">
    <property type="entry name" value="Glyco_tranf_GTA_type"/>
    <property type="match status" value="1"/>
</dbReference>
<dbReference type="EMBL" id="ABVL01000003">
    <property type="protein sequence ID" value="EDY21285.1"/>
    <property type="molecule type" value="Genomic_DNA"/>
</dbReference>
<keyword evidence="1" id="KW-1133">Transmembrane helix</keyword>
<evidence type="ECO:0000259" key="2">
    <source>
        <dbReference type="Pfam" id="PF00535"/>
    </source>
</evidence>
<evidence type="ECO:0000313" key="3">
    <source>
        <dbReference type="EMBL" id="EDY21285.1"/>
    </source>
</evidence>
<accession>B4CWW5</accession>
<sequence>METVVLFYHVLVLAGLLFALGMVIANLACFRGLHAVKEPSAEEAPLVSILVPTRNEALNIEACVGSLLEQDYPRFELIVLDDHSEDGTGEIVRRLGLQESGDRRVISGEPLPAGWTGKGWACHQLSLAARGEFLFFTDADTTHGPGTVAASLAAASEYRADLLSAWPRLVTVTLGEKLIIPMILLLGMSLYPHWLVLLLQKFPRVAKYLPAVVRKGLGAANGQFMFFTRAGYDRIGGHAGLHDHLVEDVALGRAVTERMGEGMRLLNCESLDFSTCRMYRSFGETWEGFTKNMRAAFEDSLAGFLFIGITHCCCFLLPFVLVFTAHSVSVWLLVIAQILTIGLIRLILTARFRTSWLGFLLHPVGEVLALSIGLNSWRRMASTGVQWKGRVYQSSRGIQAK</sequence>
<feature type="transmembrane region" description="Helical" evidence="1">
    <location>
        <begin position="330"/>
        <end position="348"/>
    </location>
</feature>
<dbReference type="PANTHER" id="PTHR43646:SF3">
    <property type="entry name" value="SLR1566 PROTEIN"/>
    <property type="match status" value="1"/>
</dbReference>
<dbReference type="Proteomes" id="UP000005824">
    <property type="component" value="Unassembled WGS sequence"/>
</dbReference>
<protein>
    <submittedName>
        <fullName evidence="3">Glycosyl transferase family 2</fullName>
    </submittedName>
</protein>
<keyword evidence="3" id="KW-0808">Transferase</keyword>
<dbReference type="Pfam" id="PF00535">
    <property type="entry name" value="Glycos_transf_2"/>
    <property type="match status" value="1"/>
</dbReference>
<organism evidence="3 4">
    <name type="scientific">Chthoniobacter flavus Ellin428</name>
    <dbReference type="NCBI Taxonomy" id="497964"/>
    <lineage>
        <taxon>Bacteria</taxon>
        <taxon>Pseudomonadati</taxon>
        <taxon>Verrucomicrobiota</taxon>
        <taxon>Spartobacteria</taxon>
        <taxon>Chthoniobacterales</taxon>
        <taxon>Chthoniobacteraceae</taxon>
        <taxon>Chthoniobacter</taxon>
    </lineage>
</organism>
<dbReference type="RefSeq" id="WP_006978904.1">
    <property type="nucleotide sequence ID" value="NZ_ABVL01000003.1"/>
</dbReference>
<reference evidence="3 4" key="1">
    <citation type="journal article" date="2011" name="J. Bacteriol.">
        <title>Genome sequence of Chthoniobacter flavus Ellin428, an aerobic heterotrophic soil bacterium.</title>
        <authorList>
            <person name="Kant R."/>
            <person name="van Passel M.W."/>
            <person name="Palva A."/>
            <person name="Lucas S."/>
            <person name="Lapidus A."/>
            <person name="Glavina Del Rio T."/>
            <person name="Dalin E."/>
            <person name="Tice H."/>
            <person name="Bruce D."/>
            <person name="Goodwin L."/>
            <person name="Pitluck S."/>
            <person name="Larimer F.W."/>
            <person name="Land M.L."/>
            <person name="Hauser L."/>
            <person name="Sangwan P."/>
            <person name="de Vos W.M."/>
            <person name="Janssen P.H."/>
            <person name="Smidt H."/>
        </authorList>
    </citation>
    <scope>NUCLEOTIDE SEQUENCE [LARGE SCALE GENOMIC DNA]</scope>
    <source>
        <strain evidence="3 4">Ellin428</strain>
    </source>
</reference>
<dbReference type="eggNOG" id="COG1215">
    <property type="taxonomic scope" value="Bacteria"/>
</dbReference>
<dbReference type="Gene3D" id="3.90.550.10">
    <property type="entry name" value="Spore Coat Polysaccharide Biosynthesis Protein SpsA, Chain A"/>
    <property type="match status" value="1"/>
</dbReference>
<comment type="caution">
    <text evidence="3">The sequence shown here is derived from an EMBL/GenBank/DDBJ whole genome shotgun (WGS) entry which is preliminary data.</text>
</comment>
<evidence type="ECO:0000256" key="1">
    <source>
        <dbReference type="SAM" id="Phobius"/>
    </source>
</evidence>
<dbReference type="AlphaFoldDB" id="B4CWW5"/>
<dbReference type="InParanoid" id="B4CWW5"/>
<dbReference type="STRING" id="497964.CfE428DRAFT_1578"/>
<dbReference type="InterPro" id="IPR001173">
    <property type="entry name" value="Glyco_trans_2-like"/>
</dbReference>
<keyword evidence="4" id="KW-1185">Reference proteome</keyword>
<name>B4CWW5_9BACT</name>
<feature type="domain" description="Glycosyltransferase 2-like" evidence="2">
    <location>
        <begin position="48"/>
        <end position="166"/>
    </location>
</feature>
<feature type="transmembrane region" description="Helical" evidence="1">
    <location>
        <begin position="178"/>
        <end position="199"/>
    </location>
</feature>
<dbReference type="GO" id="GO:0016740">
    <property type="term" value="F:transferase activity"/>
    <property type="evidence" value="ECO:0007669"/>
    <property type="project" value="UniProtKB-KW"/>
</dbReference>